<evidence type="ECO:0000256" key="5">
    <source>
        <dbReference type="ARBA" id="ARBA00022989"/>
    </source>
</evidence>
<feature type="compositionally biased region" description="Low complexity" evidence="7">
    <location>
        <begin position="206"/>
        <end position="218"/>
    </location>
</feature>
<evidence type="ECO:0000313" key="10">
    <source>
        <dbReference type="EMBL" id="TKS75829.1"/>
    </source>
</evidence>
<dbReference type="SUPFAM" id="SSF56436">
    <property type="entry name" value="C-type lectin-like"/>
    <property type="match status" value="1"/>
</dbReference>
<evidence type="ECO:0000256" key="4">
    <source>
        <dbReference type="ARBA" id="ARBA00022734"/>
    </source>
</evidence>
<dbReference type="InterPro" id="IPR051505">
    <property type="entry name" value="C-type_lectin_domain"/>
</dbReference>
<dbReference type="InterPro" id="IPR001304">
    <property type="entry name" value="C-type_lectin-like"/>
</dbReference>
<keyword evidence="4" id="KW-0430">Lectin</keyword>
<protein>
    <submittedName>
        <fullName evidence="10">Thrombomodulin</fullName>
    </submittedName>
</protein>
<feature type="signal peptide" evidence="8">
    <location>
        <begin position="1"/>
        <end position="21"/>
    </location>
</feature>
<dbReference type="PANTHER" id="PTHR14789">
    <property type="entry name" value="CHONDROLECTIN VARIANT CHODLFDELTAE"/>
    <property type="match status" value="1"/>
</dbReference>
<feature type="domain" description="C-type lectin" evidence="9">
    <location>
        <begin position="30"/>
        <end position="147"/>
    </location>
</feature>
<dbReference type="Pfam" id="PF00059">
    <property type="entry name" value="Lectin_C"/>
    <property type="match status" value="1"/>
</dbReference>
<proteinExistence type="predicted"/>
<evidence type="ECO:0000256" key="6">
    <source>
        <dbReference type="ARBA" id="ARBA00023136"/>
    </source>
</evidence>
<evidence type="ECO:0000256" key="8">
    <source>
        <dbReference type="SAM" id="SignalP"/>
    </source>
</evidence>
<evidence type="ECO:0000256" key="3">
    <source>
        <dbReference type="ARBA" id="ARBA00022729"/>
    </source>
</evidence>
<keyword evidence="2" id="KW-0812">Transmembrane</keyword>
<feature type="region of interest" description="Disordered" evidence="7">
    <location>
        <begin position="204"/>
        <end position="255"/>
    </location>
</feature>
<dbReference type="GO" id="GO:0030246">
    <property type="term" value="F:carbohydrate binding"/>
    <property type="evidence" value="ECO:0007669"/>
    <property type="project" value="UniProtKB-KW"/>
</dbReference>
<evidence type="ECO:0000256" key="1">
    <source>
        <dbReference type="ARBA" id="ARBA00004479"/>
    </source>
</evidence>
<dbReference type="EMBL" id="CM014086">
    <property type="protein sequence ID" value="TKS75829.1"/>
    <property type="molecule type" value="Genomic_DNA"/>
</dbReference>
<keyword evidence="11" id="KW-1185">Reference proteome</keyword>
<evidence type="ECO:0000256" key="2">
    <source>
        <dbReference type="ARBA" id="ARBA00022692"/>
    </source>
</evidence>
<name>A0A4U5UM48_COLLU</name>
<evidence type="ECO:0000259" key="9">
    <source>
        <dbReference type="PROSITE" id="PS50041"/>
    </source>
</evidence>
<dbReference type="AlphaFoldDB" id="A0A4U5UM48"/>
<dbReference type="InterPro" id="IPR016186">
    <property type="entry name" value="C-type_lectin-like/link_sf"/>
</dbReference>
<feature type="chain" id="PRO_5020679479" evidence="8">
    <location>
        <begin position="22"/>
        <end position="255"/>
    </location>
</feature>
<evidence type="ECO:0000313" key="11">
    <source>
        <dbReference type="Proteomes" id="UP000298787"/>
    </source>
</evidence>
<comment type="subcellular location">
    <subcellularLocation>
        <location evidence="1">Membrane</location>
        <topology evidence="1">Single-pass type I membrane protein</topology>
    </subcellularLocation>
</comment>
<feature type="compositionally biased region" description="Basic and acidic residues" evidence="7">
    <location>
        <begin position="224"/>
        <end position="233"/>
    </location>
</feature>
<organism evidence="10 11">
    <name type="scientific">Collichthys lucidus</name>
    <name type="common">Big head croaker</name>
    <name type="synonym">Sciaena lucida</name>
    <dbReference type="NCBI Taxonomy" id="240159"/>
    <lineage>
        <taxon>Eukaryota</taxon>
        <taxon>Metazoa</taxon>
        <taxon>Chordata</taxon>
        <taxon>Craniata</taxon>
        <taxon>Vertebrata</taxon>
        <taxon>Euteleostomi</taxon>
        <taxon>Actinopterygii</taxon>
        <taxon>Neopterygii</taxon>
        <taxon>Teleostei</taxon>
        <taxon>Neoteleostei</taxon>
        <taxon>Acanthomorphata</taxon>
        <taxon>Eupercaria</taxon>
        <taxon>Sciaenidae</taxon>
        <taxon>Collichthys</taxon>
    </lineage>
</organism>
<evidence type="ECO:0000256" key="7">
    <source>
        <dbReference type="SAM" id="MobiDB-lite"/>
    </source>
</evidence>
<dbReference type="STRING" id="240159.A0A4U5UM48"/>
<dbReference type="PROSITE" id="PS50041">
    <property type="entry name" value="C_TYPE_LECTIN_2"/>
    <property type="match status" value="1"/>
</dbReference>
<sequence>MKDVTRLFVVLLTFLMGRAGGMVPDSGYCIGNQCFTVYQVDHDYMAAQNQCGDDGGHLMTVRSTVARDVLSILLGNSVGRFWIGLHRTSWCPDDATPLKGFQWVTKDTESDYINWAPGFDSSCSSHRCVSVSKVDDFKWSQEPCDEEAAGFLCEHTFTQTCKSLDAEVGSLALRGWGLSQRFSLTQLSPLLGAARGCVGYGTCRGTQSSRDQSQTTSSLLPETHGGKDERVDSPVRNVALDSGKQGSGCGIKMDA</sequence>
<reference evidence="10 11" key="1">
    <citation type="submission" date="2019-01" db="EMBL/GenBank/DDBJ databases">
        <title>Genome Assembly of Collichthys lucidus.</title>
        <authorList>
            <person name="Cai M."/>
            <person name="Xiao S."/>
        </authorList>
    </citation>
    <scope>NUCLEOTIDE SEQUENCE [LARGE SCALE GENOMIC DNA]</scope>
    <source>
        <strain evidence="10">JT15FE1705JMU</strain>
        <tissue evidence="10">Muscle</tissue>
    </source>
</reference>
<dbReference type="Proteomes" id="UP000298787">
    <property type="component" value="Chromosome 9"/>
</dbReference>
<accession>A0A4U5UM48</accession>
<keyword evidence="5" id="KW-1133">Transmembrane helix</keyword>
<dbReference type="InterPro" id="IPR016187">
    <property type="entry name" value="CTDL_fold"/>
</dbReference>
<dbReference type="PANTHER" id="PTHR14789:SF9">
    <property type="entry name" value="THROMBOMODULIN"/>
    <property type="match status" value="1"/>
</dbReference>
<gene>
    <name evidence="10" type="ORF">D9C73_010010</name>
</gene>
<keyword evidence="3 8" id="KW-0732">Signal</keyword>
<keyword evidence="6" id="KW-0472">Membrane</keyword>
<dbReference type="SMART" id="SM00034">
    <property type="entry name" value="CLECT"/>
    <property type="match status" value="1"/>
</dbReference>
<dbReference type="Gene3D" id="3.10.100.10">
    <property type="entry name" value="Mannose-Binding Protein A, subunit A"/>
    <property type="match status" value="1"/>
</dbReference>
<dbReference type="GO" id="GO:0016020">
    <property type="term" value="C:membrane"/>
    <property type="evidence" value="ECO:0007669"/>
    <property type="project" value="UniProtKB-SubCell"/>
</dbReference>